<accession>A0A0F5QGW2</accession>
<evidence type="ECO:0000259" key="26">
    <source>
        <dbReference type="PROSITE" id="PS50972"/>
    </source>
</evidence>
<dbReference type="NCBIfam" id="TIGR02082">
    <property type="entry name" value="metH"/>
    <property type="match status" value="1"/>
</dbReference>
<feature type="binding site" evidence="23">
    <location>
        <position position="828"/>
    </location>
    <ligand>
        <name>methylcob(III)alamin</name>
        <dbReference type="ChEBI" id="CHEBI:28115"/>
    </ligand>
</feature>
<dbReference type="SUPFAM" id="SSF82282">
    <property type="entry name" value="Homocysteine S-methyltransferase"/>
    <property type="match status" value="1"/>
</dbReference>
<comment type="similarity">
    <text evidence="5">Belongs to the vitamin-B12 dependent methionine synthase family.</text>
</comment>
<dbReference type="InterPro" id="IPR003726">
    <property type="entry name" value="HCY_dom"/>
</dbReference>
<dbReference type="InterPro" id="IPR036589">
    <property type="entry name" value="HCY_dom_sf"/>
</dbReference>
<keyword evidence="15 21" id="KW-0862">Zinc</keyword>
<sequence length="1256" mass="138009">MSPSETTAPSPAHLPDWNEVRTALANAARERILILDGAMGTMIQRLKLEEENFRGERFKDWTLPLKGNNDLLVITEPQMIEDIHYQYFMAGADIVETNTFSGTSVAQADYACESAVYDINYQGVVVARRAALRAEAEDGRRRFVAGAIGPTTKTASMSTDVASPGFRSITFDQLRDAYSEAIRGLLDAGADLLLFETITDTLNTKAGLFAARQIFDERGIEVPIMISGTITDLSGRTLSGQTPSAFWYSVRHANPITIGLNCALGANAMRAHLAELSDAADTFICAYPNAGLPNAFGQYDETPEFMAEQIEGFAASGYVNIVGGCCGSTPDHIRAIAQAVSKHKPRVVPEVEKLLRLSGLEPFTLTKDIPFVNIGERTNVTGSARFRKLITAGDYTAALDVARDQVANGAQIIDINMDEGLIDSQQVMIEFLNLLAAEPDIAKVPLMIDSSKWEVIEAGLKRVQGKALVNSISMKEGEEAFLHHARLVRAYGAAVVVMAFDETGQADTRARKVEICTRAYKLLTEEVGFPPEDIIFDPNVFAVATGIEEHNNYGNDFIEATKDITETLPHVHISGGISNLSFSFRGNEPVREAMHAVFLYYAIQNGMDMGIVNAGQLAVYETIDRELRDACEDVILNRREDSTDRLLAIAERYRGAAGKEVAAKDLSWREKSVEDRIAHALVNGITEYIDADTDEARLNAARPLHVIEGPLMAGMGIVGDLFGSGKMFLPQVVKSARVMKQAVALLLPYMEAEKNADGNATGRKSAGKVLMATVKGDVHDIGKNIVGVVLSCNNYEIIDLGVMVPTAKILQTARDENVDIIGLSGLITPSLDEMVHVAAEMEREGFDIPLLIGGATTSRVHTAVKIHPRYERGQAVYVNDASRAVGVVGNLLSNETKVSFIADVRAEYAKAAAAHERAESEKQRVPLAKARENAFKPDWSGYVPPKPTFFGNKVFEDFDLGELASYIDWTPFFQTWELKGRYPAILEDERQGEAARALFADAQTMLKQIIDEKWFKPRAVVGFWPANAVGDDIRLYTDETRSEDLATLFTLRQQLSKRDGKPNMALSDFVAPVGTQPDYMGGFVVTAGIEEVPIAERFEAQNDDYSSILVKALADRFAEAMAEMMHQRVRKEFWAYASDETLSNEELLQETYQGIRPAPGYPAQPDHTEKTTLFRLLDAEKNAGVTLTESYAMWPGSSVSGIYFSHPDAYYFGVAKVERDQVIDYALRKDMPVADVERWLGPILNYIPGPAIVAAE</sequence>
<dbReference type="Pfam" id="PF02574">
    <property type="entry name" value="S-methyl_trans"/>
    <property type="match status" value="1"/>
</dbReference>
<dbReference type="Gene3D" id="3.10.196.10">
    <property type="entry name" value="Vitamin B12-dependent methionine synthase, activation domain"/>
    <property type="match status" value="1"/>
</dbReference>
<evidence type="ECO:0000256" key="17">
    <source>
        <dbReference type="ARBA" id="ARBA00023285"/>
    </source>
</evidence>
<dbReference type="PROSITE" id="PS50970">
    <property type="entry name" value="HCY"/>
    <property type="match status" value="1"/>
</dbReference>
<evidence type="ECO:0000256" key="10">
    <source>
        <dbReference type="ARBA" id="ARBA00022628"/>
    </source>
</evidence>
<dbReference type="CDD" id="cd00740">
    <property type="entry name" value="MeTr"/>
    <property type="match status" value="1"/>
</dbReference>
<proteinExistence type="inferred from homology"/>
<evidence type="ECO:0000256" key="24">
    <source>
        <dbReference type="PROSITE-ProRule" id="PRU00333"/>
    </source>
</evidence>
<keyword evidence="31" id="KW-1185">Reference proteome</keyword>
<dbReference type="InterPro" id="IPR011005">
    <property type="entry name" value="Dihydropteroate_synth-like_sf"/>
</dbReference>
<evidence type="ECO:0000259" key="25">
    <source>
        <dbReference type="PROSITE" id="PS50970"/>
    </source>
</evidence>
<dbReference type="Pfam" id="PF02607">
    <property type="entry name" value="B12-binding_2"/>
    <property type="match status" value="1"/>
</dbReference>
<dbReference type="STRING" id="1293439.WH87_03255"/>
<dbReference type="FunFam" id="1.10.1240.10:FF:000001">
    <property type="entry name" value="Methionine synthase"/>
    <property type="match status" value="1"/>
</dbReference>
<dbReference type="PATRIC" id="fig|1293439.3.peg.207"/>
<dbReference type="NCBIfam" id="NF007024">
    <property type="entry name" value="PRK09490.1"/>
    <property type="match status" value="1"/>
</dbReference>
<evidence type="ECO:0000259" key="28">
    <source>
        <dbReference type="PROSITE" id="PS51332"/>
    </source>
</evidence>
<evidence type="ECO:0000256" key="16">
    <source>
        <dbReference type="ARBA" id="ARBA00023167"/>
    </source>
</evidence>
<evidence type="ECO:0000256" key="3">
    <source>
        <dbReference type="ARBA" id="ARBA00001956"/>
    </source>
</evidence>
<dbReference type="InterPro" id="IPR003759">
    <property type="entry name" value="Cbl-bd_cap"/>
</dbReference>
<keyword evidence="12 21" id="KW-0949">S-adenosyl-L-methionine</keyword>
<dbReference type="SUPFAM" id="SSF52242">
    <property type="entry name" value="Cobalamin (vitamin B12)-binding domain"/>
    <property type="match status" value="1"/>
</dbReference>
<feature type="binding site" evidence="23">
    <location>
        <position position="824"/>
    </location>
    <ligand>
        <name>methylcob(III)alamin</name>
        <dbReference type="ChEBI" id="CHEBI:28115"/>
    </ligand>
</feature>
<dbReference type="Gene3D" id="1.10.1240.10">
    <property type="entry name" value="Methionine synthase domain"/>
    <property type="match status" value="1"/>
</dbReference>
<dbReference type="GO" id="GO:0008270">
    <property type="term" value="F:zinc ion binding"/>
    <property type="evidence" value="ECO:0007669"/>
    <property type="project" value="UniProtKB-UniRule"/>
</dbReference>
<dbReference type="InterPro" id="IPR004223">
    <property type="entry name" value="VitB12-dep_Met_synth_activ_dom"/>
</dbReference>
<dbReference type="PIRSF" id="PIRSF000381">
    <property type="entry name" value="MetH"/>
    <property type="match status" value="1"/>
</dbReference>
<dbReference type="InterPro" id="IPR036594">
    <property type="entry name" value="Meth_synthase_dom"/>
</dbReference>
<dbReference type="Pfam" id="PF02310">
    <property type="entry name" value="B12-binding"/>
    <property type="match status" value="1"/>
</dbReference>
<dbReference type="SUPFAM" id="SSF47644">
    <property type="entry name" value="Methionine synthase domain"/>
    <property type="match status" value="1"/>
</dbReference>
<dbReference type="PANTHER" id="PTHR45833:SF1">
    <property type="entry name" value="METHIONINE SYNTHASE"/>
    <property type="match status" value="1"/>
</dbReference>
<dbReference type="PROSITE" id="PS50974">
    <property type="entry name" value="ADOMET_ACTIVATION"/>
    <property type="match status" value="1"/>
</dbReference>
<dbReference type="GO" id="GO:0032259">
    <property type="term" value="P:methylation"/>
    <property type="evidence" value="ECO:0007669"/>
    <property type="project" value="UniProtKB-KW"/>
</dbReference>
<comment type="pathway">
    <text evidence="4 21">Amino-acid biosynthesis; L-methionine biosynthesis via de novo pathway; L-methionine from L-homocysteine (MetH route): step 1/1.</text>
</comment>
<dbReference type="Pfam" id="PF00809">
    <property type="entry name" value="Pterin_bind"/>
    <property type="match status" value="1"/>
</dbReference>
<evidence type="ECO:0000256" key="22">
    <source>
        <dbReference type="PIRSR" id="PIRSR000381-1"/>
    </source>
</evidence>
<dbReference type="Gene3D" id="3.20.20.330">
    <property type="entry name" value="Homocysteine-binding-like domain"/>
    <property type="match status" value="1"/>
</dbReference>
<dbReference type="EC" id="2.1.1.13" evidence="6 20"/>
<feature type="binding site" evidence="23">
    <location>
        <position position="1156"/>
    </location>
    <ligand>
        <name>S-adenosyl-L-methionine</name>
        <dbReference type="ChEBI" id="CHEBI:59789"/>
    </ligand>
</feature>
<comment type="cofactor">
    <cofactor evidence="3 21 22">
        <name>methylcob(III)alamin</name>
        <dbReference type="ChEBI" id="CHEBI:28115"/>
    </cofactor>
</comment>
<feature type="binding site" evidence="23">
    <location>
        <begin position="776"/>
        <end position="780"/>
    </location>
    <ligand>
        <name>methylcob(III)alamin</name>
        <dbReference type="ChEBI" id="CHEBI:28115"/>
    </ligand>
</feature>
<evidence type="ECO:0000256" key="12">
    <source>
        <dbReference type="ARBA" id="ARBA00022691"/>
    </source>
</evidence>
<dbReference type="Gene3D" id="3.40.50.280">
    <property type="entry name" value="Cobalamin-binding domain"/>
    <property type="match status" value="1"/>
</dbReference>
<feature type="binding site" evidence="22 24">
    <location>
        <position position="325"/>
    </location>
    <ligand>
        <name>Zn(2+)</name>
        <dbReference type="ChEBI" id="CHEBI:29105"/>
    </ligand>
</feature>
<evidence type="ECO:0000256" key="6">
    <source>
        <dbReference type="ARBA" id="ARBA00012032"/>
    </source>
</evidence>
<reference evidence="30 31" key="1">
    <citation type="submission" date="2015-03" db="EMBL/GenBank/DDBJ databases">
        <authorList>
            <person name="Lepp D."/>
            <person name="Hassan Y.I."/>
            <person name="Li X.-Z."/>
            <person name="Zhou T."/>
        </authorList>
    </citation>
    <scope>NUCLEOTIDE SEQUENCE [LARGE SCALE GENOMIC DNA]</scope>
    <source>
        <strain evidence="30 31">E84</strain>
    </source>
</reference>
<keyword evidence="10 21" id="KW-0846">Cobalamin</keyword>
<dbReference type="AlphaFoldDB" id="A0A0F5QGW2"/>
<evidence type="ECO:0000256" key="23">
    <source>
        <dbReference type="PIRSR" id="PIRSR000381-2"/>
    </source>
</evidence>
<evidence type="ECO:0000256" key="2">
    <source>
        <dbReference type="ARBA" id="ARBA00001947"/>
    </source>
</evidence>
<dbReference type="FunFam" id="3.40.50.280:FF:000001">
    <property type="entry name" value="Methionine synthase"/>
    <property type="match status" value="1"/>
</dbReference>
<evidence type="ECO:0000256" key="18">
    <source>
        <dbReference type="ARBA" id="ARBA00025552"/>
    </source>
</evidence>
<dbReference type="GO" id="GO:0046653">
    <property type="term" value="P:tetrahydrofolate metabolic process"/>
    <property type="evidence" value="ECO:0007669"/>
    <property type="project" value="TreeGrafter"/>
</dbReference>
<dbReference type="Proteomes" id="UP000033411">
    <property type="component" value="Unassembled WGS sequence"/>
</dbReference>
<dbReference type="InterPro" id="IPR037010">
    <property type="entry name" value="VitB12-dep_Met_synth_activ_sf"/>
</dbReference>
<comment type="cofactor">
    <cofactor evidence="2 21 24">
        <name>Zn(2+)</name>
        <dbReference type="ChEBI" id="CHEBI:29105"/>
    </cofactor>
</comment>
<dbReference type="Gene3D" id="1.10.288.10">
    <property type="entry name" value="Cobalamin-dependent Methionine Synthase, domain 2"/>
    <property type="match status" value="1"/>
</dbReference>
<name>A0A0F5QGW2_9HYPH</name>
<evidence type="ECO:0000256" key="11">
    <source>
        <dbReference type="ARBA" id="ARBA00022679"/>
    </source>
</evidence>
<feature type="binding site" evidence="23">
    <location>
        <position position="968"/>
    </location>
    <ligand>
        <name>S-adenosyl-L-methionine</name>
        <dbReference type="ChEBI" id="CHEBI:59789"/>
    </ligand>
</feature>
<dbReference type="InterPro" id="IPR050554">
    <property type="entry name" value="Met_Synthase/Corrinoid"/>
</dbReference>
<feature type="domain" description="B12-binding N-terminal" evidence="29">
    <location>
        <begin position="664"/>
        <end position="758"/>
    </location>
</feature>
<dbReference type="GO" id="GO:0031419">
    <property type="term" value="F:cobalamin binding"/>
    <property type="evidence" value="ECO:0007669"/>
    <property type="project" value="UniProtKB-UniRule"/>
</dbReference>
<feature type="domain" description="B12-binding" evidence="28">
    <location>
        <begin position="766"/>
        <end position="902"/>
    </location>
</feature>
<dbReference type="InterPro" id="IPR000489">
    <property type="entry name" value="Pterin-binding_dom"/>
</dbReference>
<evidence type="ECO:0000256" key="13">
    <source>
        <dbReference type="ARBA" id="ARBA00022723"/>
    </source>
</evidence>
<dbReference type="PROSITE" id="PS51332">
    <property type="entry name" value="B12_BINDING"/>
    <property type="match status" value="1"/>
</dbReference>
<feature type="binding site" evidence="23">
    <location>
        <begin position="1211"/>
        <end position="1212"/>
    </location>
    <ligand>
        <name>S-adenosyl-L-methionine</name>
        <dbReference type="ChEBI" id="CHEBI:59789"/>
    </ligand>
</feature>
<keyword evidence="16 21" id="KW-0486">Methionine biosynthesis</keyword>
<keyword evidence="11 21" id="KW-0808">Transferase</keyword>
<dbReference type="EMBL" id="LANJ01000011">
    <property type="protein sequence ID" value="KKC39259.1"/>
    <property type="molecule type" value="Genomic_DNA"/>
</dbReference>
<dbReference type="PROSITE" id="PS51337">
    <property type="entry name" value="B12_BINDING_NTER"/>
    <property type="match status" value="1"/>
</dbReference>
<evidence type="ECO:0000256" key="19">
    <source>
        <dbReference type="ARBA" id="ARBA00031040"/>
    </source>
</evidence>
<evidence type="ECO:0000256" key="9">
    <source>
        <dbReference type="ARBA" id="ARBA00022605"/>
    </source>
</evidence>
<dbReference type="SMART" id="SM01018">
    <property type="entry name" value="B12-binding_2"/>
    <property type="match status" value="1"/>
</dbReference>
<dbReference type="PANTHER" id="PTHR45833">
    <property type="entry name" value="METHIONINE SYNTHASE"/>
    <property type="match status" value="1"/>
</dbReference>
<evidence type="ECO:0000313" key="30">
    <source>
        <dbReference type="EMBL" id="KKC39259.1"/>
    </source>
</evidence>
<dbReference type="GO" id="GO:0005829">
    <property type="term" value="C:cytosol"/>
    <property type="evidence" value="ECO:0007669"/>
    <property type="project" value="TreeGrafter"/>
</dbReference>
<evidence type="ECO:0000256" key="4">
    <source>
        <dbReference type="ARBA" id="ARBA00005178"/>
    </source>
</evidence>
<evidence type="ECO:0000256" key="15">
    <source>
        <dbReference type="ARBA" id="ARBA00022833"/>
    </source>
</evidence>
<evidence type="ECO:0000256" key="8">
    <source>
        <dbReference type="ARBA" id="ARBA00022603"/>
    </source>
</evidence>
<dbReference type="SUPFAM" id="SSF51717">
    <property type="entry name" value="Dihydropteroate synthetase-like"/>
    <property type="match status" value="1"/>
</dbReference>
<dbReference type="PROSITE" id="PS50972">
    <property type="entry name" value="PTERIN_BINDING"/>
    <property type="match status" value="1"/>
</dbReference>
<dbReference type="Pfam" id="PF02965">
    <property type="entry name" value="Met_synt_B12"/>
    <property type="match status" value="1"/>
</dbReference>
<keyword evidence="8 21" id="KW-0489">Methyltransferase</keyword>
<feature type="domain" description="Hcy-binding" evidence="25">
    <location>
        <begin position="21"/>
        <end position="340"/>
    </location>
</feature>
<evidence type="ECO:0000259" key="27">
    <source>
        <dbReference type="PROSITE" id="PS50974"/>
    </source>
</evidence>
<gene>
    <name evidence="30" type="ORF">WH87_03255</name>
</gene>
<feature type="binding site" evidence="23">
    <location>
        <position position="708"/>
    </location>
    <ligand>
        <name>methylcob(III)alamin</name>
        <dbReference type="ChEBI" id="CHEBI:28115"/>
    </ligand>
</feature>
<dbReference type="InterPro" id="IPR036724">
    <property type="entry name" value="Cobalamin-bd_sf"/>
</dbReference>
<evidence type="ECO:0000256" key="5">
    <source>
        <dbReference type="ARBA" id="ARBA00010398"/>
    </source>
</evidence>
<comment type="function">
    <text evidence="18 21">Catalyzes the transfer of a methyl group from methyl-cobalamin to homocysteine, yielding enzyme-bound cob(I)alamin and methionine. Subsequently, remethylates the cofactor using methyltetrahydrofolate.</text>
</comment>
<feature type="binding site" description="axial binding residue" evidence="22">
    <location>
        <position position="779"/>
    </location>
    <ligand>
        <name>methylcob(III)alamin</name>
        <dbReference type="ChEBI" id="CHEBI:28115"/>
    </ligand>
    <ligandPart>
        <name>Co</name>
        <dbReference type="ChEBI" id="CHEBI:27638"/>
    </ligandPart>
</feature>
<dbReference type="InterPro" id="IPR011822">
    <property type="entry name" value="MetH"/>
</dbReference>
<dbReference type="SUPFAM" id="SSF56507">
    <property type="entry name" value="Methionine synthase activation domain-like"/>
    <property type="match status" value="1"/>
</dbReference>
<evidence type="ECO:0000256" key="21">
    <source>
        <dbReference type="PIRNR" id="PIRNR000381"/>
    </source>
</evidence>
<keyword evidence="14" id="KW-0677">Repeat</keyword>
<feature type="binding site" evidence="22 24">
    <location>
        <position position="326"/>
    </location>
    <ligand>
        <name>Zn(2+)</name>
        <dbReference type="ChEBI" id="CHEBI:29105"/>
    </ligand>
</feature>
<dbReference type="RefSeq" id="WP_046138512.1">
    <property type="nucleotide sequence ID" value="NZ_LANJ01000011.1"/>
</dbReference>
<dbReference type="OrthoDB" id="9803687at2"/>
<evidence type="ECO:0000259" key="29">
    <source>
        <dbReference type="PROSITE" id="PS51337"/>
    </source>
</evidence>
<comment type="catalytic activity">
    <reaction evidence="1 21">
        <text>(6S)-5-methyl-5,6,7,8-tetrahydrofolate + L-homocysteine = (6S)-5,6,7,8-tetrahydrofolate + L-methionine</text>
        <dbReference type="Rhea" id="RHEA:11172"/>
        <dbReference type="ChEBI" id="CHEBI:18608"/>
        <dbReference type="ChEBI" id="CHEBI:57453"/>
        <dbReference type="ChEBI" id="CHEBI:57844"/>
        <dbReference type="ChEBI" id="CHEBI:58199"/>
        <dbReference type="EC" id="2.1.1.13"/>
    </reaction>
</comment>
<evidence type="ECO:0000256" key="1">
    <source>
        <dbReference type="ARBA" id="ARBA00001700"/>
    </source>
</evidence>
<feature type="binding site" evidence="23">
    <location>
        <position position="881"/>
    </location>
    <ligand>
        <name>methylcob(III)alamin</name>
        <dbReference type="ChEBI" id="CHEBI:28115"/>
    </ligand>
</feature>
<dbReference type="FunFam" id="3.20.20.20:FF:000002">
    <property type="entry name" value="Methionine synthase"/>
    <property type="match status" value="1"/>
</dbReference>
<comment type="domain">
    <text evidence="21">Modular enzyme with four functionally distinct domains. The isolated Hcy-binding domain catalyzes methyl transfer from free methylcobalamin to homocysteine. The Hcy-binding domain in association with the pterin-binding domain catalyzes the methylation of cob(I)alamin by methyltetrahydrofolate and the methylation of homocysteine. The B12-binding domain binds the cofactor. The AdoMet activation domain binds S-adenosyl-L-methionine. Under aerobic conditions cob(I)alamin can be converted to inactive cob(II)alamin. Reductive methylation by S-adenosyl-L-methionine and flavodoxin regenerates methylcobalamin.</text>
</comment>
<keyword evidence="17 21" id="KW-0170">Cobalt</keyword>
<evidence type="ECO:0000256" key="20">
    <source>
        <dbReference type="NCBIfam" id="TIGR02082"/>
    </source>
</evidence>
<dbReference type="InterPro" id="IPR006158">
    <property type="entry name" value="Cobalamin-bd"/>
</dbReference>
<dbReference type="FunFam" id="3.20.20.330:FF:000001">
    <property type="entry name" value="Methionine synthase"/>
    <property type="match status" value="1"/>
</dbReference>
<dbReference type="GO" id="GO:0050667">
    <property type="term" value="P:homocysteine metabolic process"/>
    <property type="evidence" value="ECO:0007669"/>
    <property type="project" value="TreeGrafter"/>
</dbReference>
<keyword evidence="9 21" id="KW-0028">Amino-acid biosynthesis</keyword>
<evidence type="ECO:0000313" key="31">
    <source>
        <dbReference type="Proteomes" id="UP000033411"/>
    </source>
</evidence>
<dbReference type="CDD" id="cd02069">
    <property type="entry name" value="methionine_synthase_B12_BD"/>
    <property type="match status" value="1"/>
</dbReference>
<keyword evidence="13 21" id="KW-0479">Metal-binding</keyword>
<feature type="domain" description="AdoMet activation" evidence="27">
    <location>
        <begin position="918"/>
        <end position="1249"/>
    </location>
</feature>
<dbReference type="UniPathway" id="UPA00051">
    <property type="reaction ID" value="UER00081"/>
</dbReference>
<comment type="caution">
    <text evidence="30">The sequence shown here is derived from an EMBL/GenBank/DDBJ whole genome shotgun (WGS) entry which is preliminary data.</text>
</comment>
<evidence type="ECO:0000256" key="7">
    <source>
        <dbReference type="ARBA" id="ARBA00013998"/>
    </source>
</evidence>
<organism evidence="30 31">
    <name type="scientific">Devosia epidermidihirudinis</name>
    <dbReference type="NCBI Taxonomy" id="1293439"/>
    <lineage>
        <taxon>Bacteria</taxon>
        <taxon>Pseudomonadati</taxon>
        <taxon>Pseudomonadota</taxon>
        <taxon>Alphaproteobacteria</taxon>
        <taxon>Hyphomicrobiales</taxon>
        <taxon>Devosiaceae</taxon>
        <taxon>Devosia</taxon>
    </lineage>
</organism>
<feature type="domain" description="Pterin-binding" evidence="26">
    <location>
        <begin position="371"/>
        <end position="636"/>
    </location>
</feature>
<protein>
    <recommendedName>
        <fullName evidence="7 20">Methionine synthase</fullName>
        <ecNumber evidence="6 20">2.1.1.13</ecNumber>
    </recommendedName>
    <alternativeName>
        <fullName evidence="19 21">5-methyltetrahydrofolate--homocysteine methyltransferase</fullName>
    </alternativeName>
</protein>
<dbReference type="InterPro" id="IPR033706">
    <property type="entry name" value="Met_synthase_B12-bd"/>
</dbReference>
<evidence type="ECO:0000256" key="14">
    <source>
        <dbReference type="ARBA" id="ARBA00022737"/>
    </source>
</evidence>
<dbReference type="GO" id="GO:0008705">
    <property type="term" value="F:methionine synthase activity"/>
    <property type="evidence" value="ECO:0007669"/>
    <property type="project" value="UniProtKB-UniRule"/>
</dbReference>
<feature type="binding site" evidence="22 24">
    <location>
        <position position="262"/>
    </location>
    <ligand>
        <name>Zn(2+)</name>
        <dbReference type="ChEBI" id="CHEBI:29105"/>
    </ligand>
</feature>
<dbReference type="Gene3D" id="3.20.20.20">
    <property type="entry name" value="Dihydropteroate synthase-like"/>
    <property type="match status" value="1"/>
</dbReference>